<dbReference type="InterPro" id="IPR016181">
    <property type="entry name" value="Acyl_CoA_acyltransferase"/>
</dbReference>
<name>A0A073C9Y1_PLAA1</name>
<organism evidence="1 2">
    <name type="scientific">Planktothrix agardhii (strain NIVA-CYA 126/8)</name>
    <dbReference type="NCBI Taxonomy" id="388467"/>
    <lineage>
        <taxon>Bacteria</taxon>
        <taxon>Bacillati</taxon>
        <taxon>Cyanobacteriota</taxon>
        <taxon>Cyanophyceae</taxon>
        <taxon>Oscillatoriophycideae</taxon>
        <taxon>Oscillatoriales</taxon>
        <taxon>Microcoleaceae</taxon>
        <taxon>Planktothrix</taxon>
    </lineage>
</organism>
<keyword evidence="1" id="KW-0614">Plasmid</keyword>
<dbReference type="PATRIC" id="fig|388467.6.peg.4847"/>
<protein>
    <submittedName>
        <fullName evidence="1">Uncharacterized protein</fullName>
    </submittedName>
</protein>
<gene>
    <name evidence="1" type="ORF">A19Y_8042</name>
</gene>
<dbReference type="Proteomes" id="UP000027395">
    <property type="component" value="Plasmid pPA79"/>
</dbReference>
<dbReference type="AlphaFoldDB" id="A0A073C9Y1"/>
<proteinExistence type="predicted"/>
<sequence length="190" mass="21663">MMTPVKSFQVSVLAQTGTQQTALLTPATEEDMPTDWTFNWLLLWQATDFDCQNIIKLIYDKQLWGLVRYGVYPYSDSTSPEFLEIEHLETNPASRGQLSERLIVPIGKWLIWYAVQVGLQCCSGTDTLIVLVSLEDAINYYRDVIQMQCLGPTTIAPGEDGYAFKFSKKEAKAFCYRQENEWGVPTQLNL</sequence>
<dbReference type="EMBL" id="CM002808">
    <property type="protein sequence ID" value="KEI65144.1"/>
    <property type="molecule type" value="Genomic_DNA"/>
</dbReference>
<accession>A0A073C9Y1</accession>
<evidence type="ECO:0000313" key="1">
    <source>
        <dbReference type="EMBL" id="KEI65144.1"/>
    </source>
</evidence>
<geneLocation type="plasmid" evidence="1 2">
    <name>pPA79</name>
</geneLocation>
<reference evidence="1 2" key="1">
    <citation type="journal article" date="2014" name="Appl. Environ. Microbiol.">
        <title>Elucidation of insertion elements encoded on plasmids and in vitro construction of shuttle vectors from the toxic cyanobacterium Planktothrix.</title>
        <authorList>
            <person name="Christiansen G."/>
            <person name="Goesmann A."/>
            <person name="Kurmayer R."/>
        </authorList>
    </citation>
    <scope>NUCLEOTIDE SEQUENCE [LARGE SCALE GENOMIC DNA]</scope>
    <source>
        <strain evidence="1 2">NIVA-CYA 126/8</strain>
        <plasmid evidence="1">pPA79</plasmid>
    </source>
</reference>
<evidence type="ECO:0000313" key="2">
    <source>
        <dbReference type="Proteomes" id="UP000027395"/>
    </source>
</evidence>
<keyword evidence="2" id="KW-1185">Reference proteome</keyword>
<dbReference type="SUPFAM" id="SSF55729">
    <property type="entry name" value="Acyl-CoA N-acyltransferases (Nat)"/>
    <property type="match status" value="1"/>
</dbReference>
<dbReference type="HOGENOM" id="CLU_1432307_0_0_3"/>